<dbReference type="PANTHER" id="PTHR38449:SF1">
    <property type="entry name" value="REGULATORY PROTEIN SSL2874-RELATED"/>
    <property type="match status" value="1"/>
</dbReference>
<name>A0A0V8JRZ5_9BACI</name>
<proteinExistence type="inferred from homology"/>
<dbReference type="RefSeq" id="WP_025909043.1">
    <property type="nucleotide sequence ID" value="NZ_KQ758627.1"/>
</dbReference>
<comment type="similarity">
    <text evidence="1">Belongs to the RemA family.</text>
</comment>
<dbReference type="HAMAP" id="MF_01503">
    <property type="entry name" value="RemA"/>
    <property type="match status" value="1"/>
</dbReference>
<dbReference type="NCBIfam" id="NF003315">
    <property type="entry name" value="PRK04323.1"/>
    <property type="match status" value="1"/>
</dbReference>
<reference evidence="2 3" key="1">
    <citation type="submission" date="2015-11" db="EMBL/GenBank/DDBJ databases">
        <title>Bacillus caseinolyticus sp nov.</title>
        <authorList>
            <person name="Dastager S.G."/>
            <person name="Mawlankar R."/>
        </authorList>
    </citation>
    <scope>NUCLEOTIDE SEQUENCE [LARGE SCALE GENOMIC DNA]</scope>
    <source>
        <strain evidence="2 3">SGD-V-76</strain>
    </source>
</reference>
<evidence type="ECO:0000313" key="3">
    <source>
        <dbReference type="Proteomes" id="UP000053681"/>
    </source>
</evidence>
<accession>A0A0V8JRZ5</accession>
<dbReference type="NCBIfam" id="NF046064">
    <property type="entry name" value="MtxBflmRegRemA"/>
    <property type="match status" value="1"/>
</dbReference>
<dbReference type="AlphaFoldDB" id="A0A0V8JRZ5"/>
<evidence type="ECO:0000313" key="2">
    <source>
        <dbReference type="EMBL" id="KSU89718.1"/>
    </source>
</evidence>
<gene>
    <name evidence="2" type="ORF">AS180_01060</name>
</gene>
<protein>
    <recommendedName>
        <fullName evidence="1">Putative regulatory protein AS180_01060</fullName>
    </recommendedName>
</protein>
<dbReference type="Proteomes" id="UP000053681">
    <property type="component" value="Unassembled WGS sequence"/>
</dbReference>
<dbReference type="PANTHER" id="PTHR38449">
    <property type="entry name" value="REGULATORY PROTEIN TM_1690-RELATED"/>
    <property type="match status" value="1"/>
</dbReference>
<keyword evidence="3" id="KW-1185">Reference proteome</keyword>
<dbReference type="Pfam" id="PF04025">
    <property type="entry name" value="RemA-like"/>
    <property type="match status" value="1"/>
</dbReference>
<dbReference type="EMBL" id="LNQP01000002">
    <property type="protein sequence ID" value="KSU89718.1"/>
    <property type="molecule type" value="Genomic_DNA"/>
</dbReference>
<comment type="caution">
    <text evidence="2">The sequence shown here is derived from an EMBL/GenBank/DDBJ whole genome shotgun (WGS) entry which is preliminary data.</text>
</comment>
<dbReference type="InterPro" id="IPR007169">
    <property type="entry name" value="RemA-like"/>
</dbReference>
<evidence type="ECO:0000256" key="1">
    <source>
        <dbReference type="HAMAP-Rule" id="MF_01503"/>
    </source>
</evidence>
<sequence length="86" mass="9380">MSGKLINVGFGNFISSNRIISVVQPESAPIKRIVQEAKDRGSLIDATQGRKTRAVIVMDSNHIILAPVQPETVAQRLVNKEELVEG</sequence>
<dbReference type="GeneID" id="93683448"/>
<organism evidence="2 3">
    <name type="scientific">Priestia veravalensis</name>
    <dbReference type="NCBI Taxonomy" id="1414648"/>
    <lineage>
        <taxon>Bacteria</taxon>
        <taxon>Bacillati</taxon>
        <taxon>Bacillota</taxon>
        <taxon>Bacilli</taxon>
        <taxon>Bacillales</taxon>
        <taxon>Bacillaceae</taxon>
        <taxon>Priestia</taxon>
    </lineage>
</organism>